<sequence length="168" mass="18509">MIETTKKAPARRARYATIEGGRKAALEVREAGGVFWGYSKAHDQLTEAQRLVQIRDGLPAKLYQEVKRLFSLPEKQLAALFNASISTLERRVRDNQPLDAVASERLDRIAEITHQAVAVFEGEAPAVAWMSRPNDALGGMAPVMLCETEIGAKQVRRALVALEWGGVV</sequence>
<evidence type="ECO:0000259" key="1">
    <source>
        <dbReference type="Pfam" id="PF09722"/>
    </source>
</evidence>
<dbReference type="RefSeq" id="WP_084853545.1">
    <property type="nucleotide sequence ID" value="NZ_NBWC01000001.1"/>
</dbReference>
<evidence type="ECO:0000313" key="4">
    <source>
        <dbReference type="Proteomes" id="UP000193675"/>
    </source>
</evidence>
<dbReference type="GO" id="GO:0003677">
    <property type="term" value="F:DNA binding"/>
    <property type="evidence" value="ECO:0007669"/>
    <property type="project" value="InterPro"/>
</dbReference>
<dbReference type="InterPro" id="IPR046847">
    <property type="entry name" value="Xre-like_HTH"/>
</dbReference>
<dbReference type="OrthoDB" id="5824177at2"/>
<dbReference type="InterPro" id="IPR024467">
    <property type="entry name" value="Xre/MbcA/ParS-like_toxin-bd"/>
</dbReference>
<dbReference type="Pfam" id="PF09722">
    <property type="entry name" value="Xre_MbcA_ParS_C"/>
    <property type="match status" value="1"/>
</dbReference>
<accession>A0A1X1A8N8</accession>
<comment type="caution">
    <text evidence="3">The sequence shown here is derived from an EMBL/GenBank/DDBJ whole genome shotgun (WGS) entry which is preliminary data.</text>
</comment>
<dbReference type="Pfam" id="PF20432">
    <property type="entry name" value="Xre-like-HTH"/>
    <property type="match status" value="1"/>
</dbReference>
<gene>
    <name evidence="3" type="ORF">B7H17_00110</name>
</gene>
<proteinExistence type="predicted"/>
<organism evidence="3 4">
    <name type="scientific">Pseudomonas putida</name>
    <name type="common">Arthrobacter siderocapsulatus</name>
    <dbReference type="NCBI Taxonomy" id="303"/>
    <lineage>
        <taxon>Bacteria</taxon>
        <taxon>Pseudomonadati</taxon>
        <taxon>Pseudomonadota</taxon>
        <taxon>Gammaproteobacteria</taxon>
        <taxon>Pseudomonadales</taxon>
        <taxon>Pseudomonadaceae</taxon>
        <taxon>Pseudomonas</taxon>
    </lineage>
</organism>
<dbReference type="NCBIfam" id="TIGR02293">
    <property type="entry name" value="TAS_TIGR02293"/>
    <property type="match status" value="1"/>
</dbReference>
<dbReference type="InterPro" id="IPR011979">
    <property type="entry name" value="Antitox_Xre"/>
</dbReference>
<evidence type="ECO:0000313" key="3">
    <source>
        <dbReference type="EMBL" id="ORL68262.1"/>
    </source>
</evidence>
<dbReference type="AlphaFoldDB" id="A0A1X1A8N8"/>
<dbReference type="EMBL" id="NBWC01000001">
    <property type="protein sequence ID" value="ORL68262.1"/>
    <property type="molecule type" value="Genomic_DNA"/>
</dbReference>
<dbReference type="Proteomes" id="UP000193675">
    <property type="component" value="Unassembled WGS sequence"/>
</dbReference>
<protein>
    <submittedName>
        <fullName evidence="3">Uncharacterized protein</fullName>
    </submittedName>
</protein>
<feature type="domain" description="Antitoxin Xre-like helix-turn-helix" evidence="2">
    <location>
        <begin position="52"/>
        <end position="110"/>
    </location>
</feature>
<name>A0A1X1A8N8_PSEPU</name>
<reference evidence="3 4" key="1">
    <citation type="submission" date="2017-04" db="EMBL/GenBank/DDBJ databases">
        <title>Presence of VIM-2 positive Pseudomonas species in chickens and their surrounding environment.</title>
        <authorList>
            <person name="Zhang R."/>
        </authorList>
    </citation>
    <scope>NUCLEOTIDE SEQUENCE [LARGE SCALE GENOMIC DNA]</scope>
    <source>
        <strain evidence="3 4">DZ-C18</strain>
    </source>
</reference>
<feature type="domain" description="Antitoxin Xre/MbcA/ParS-like toxin-binding" evidence="1">
    <location>
        <begin position="115"/>
        <end position="165"/>
    </location>
</feature>
<evidence type="ECO:0000259" key="2">
    <source>
        <dbReference type="Pfam" id="PF20432"/>
    </source>
</evidence>